<name>A0A397HNH8_9GLOM</name>
<sequence length="173" mass="19028">MKSLLFLIFIIFGTIYFATFSYGTPIRRDDPPRTAVVKSSDMFCTFLPKDYGGNIGDSESTAIAACTHQSPNAYILPAGFIISAHFKQGEGYVQVTGVMNGSIYGLSPNDSGGQYDMQAPQKSKCEGYSKFVNLVEPDINHYCIRCCSDESKCDLHHSEKGCEYVIPGDYSPN</sequence>
<dbReference type="AlphaFoldDB" id="A0A397HNH8"/>
<keyword evidence="2" id="KW-1185">Reference proteome</keyword>
<comment type="caution">
    <text evidence="1">The sequence shown here is derived from an EMBL/GenBank/DDBJ whole genome shotgun (WGS) entry which is preliminary data.</text>
</comment>
<accession>A0A397HNH8</accession>
<dbReference type="EMBL" id="PQFF01000305">
    <property type="protein sequence ID" value="RHZ62884.1"/>
    <property type="molecule type" value="Genomic_DNA"/>
</dbReference>
<organism evidence="1 2">
    <name type="scientific">Diversispora epigaea</name>
    <dbReference type="NCBI Taxonomy" id="1348612"/>
    <lineage>
        <taxon>Eukaryota</taxon>
        <taxon>Fungi</taxon>
        <taxon>Fungi incertae sedis</taxon>
        <taxon>Mucoromycota</taxon>
        <taxon>Glomeromycotina</taxon>
        <taxon>Glomeromycetes</taxon>
        <taxon>Diversisporales</taxon>
        <taxon>Diversisporaceae</taxon>
        <taxon>Diversispora</taxon>
    </lineage>
</organism>
<dbReference type="OrthoDB" id="3044029at2759"/>
<proteinExistence type="predicted"/>
<gene>
    <name evidence="1" type="ORF">Glove_334g38</name>
</gene>
<evidence type="ECO:0000313" key="1">
    <source>
        <dbReference type="EMBL" id="RHZ62884.1"/>
    </source>
</evidence>
<protein>
    <submittedName>
        <fullName evidence="1">Uncharacterized protein</fullName>
    </submittedName>
</protein>
<dbReference type="Proteomes" id="UP000266861">
    <property type="component" value="Unassembled WGS sequence"/>
</dbReference>
<reference evidence="1 2" key="1">
    <citation type="submission" date="2018-08" db="EMBL/GenBank/DDBJ databases">
        <title>Genome and evolution of the arbuscular mycorrhizal fungus Diversispora epigaea (formerly Glomus versiforme) and its bacterial endosymbionts.</title>
        <authorList>
            <person name="Sun X."/>
            <person name="Fei Z."/>
            <person name="Harrison M."/>
        </authorList>
    </citation>
    <scope>NUCLEOTIDE SEQUENCE [LARGE SCALE GENOMIC DNA]</scope>
    <source>
        <strain evidence="1 2">IT104</strain>
    </source>
</reference>
<evidence type="ECO:0000313" key="2">
    <source>
        <dbReference type="Proteomes" id="UP000266861"/>
    </source>
</evidence>
<dbReference type="STRING" id="1348612.A0A397HNH8"/>